<dbReference type="KEGG" id="soy:115878729"/>
<evidence type="ECO:0000256" key="11">
    <source>
        <dbReference type="SAM" id="Phobius"/>
    </source>
</evidence>
<keyword evidence="4" id="KW-1003">Cell membrane</keyword>
<dbReference type="GO" id="GO:0006898">
    <property type="term" value="P:receptor-mediated endocytosis"/>
    <property type="evidence" value="ECO:0007669"/>
    <property type="project" value="TreeGrafter"/>
</dbReference>
<keyword evidence="7" id="KW-0653">Protein transport</keyword>
<keyword evidence="6 12" id="KW-0732">Signal</keyword>
<gene>
    <name evidence="14" type="primary">LOC115878729</name>
</gene>
<evidence type="ECO:0000313" key="14">
    <source>
        <dbReference type="RefSeq" id="XP_030751173.1"/>
    </source>
</evidence>
<organism evidence="13 14">
    <name type="scientific">Sitophilus oryzae</name>
    <name type="common">Rice weevil</name>
    <name type="synonym">Curculio oryzae</name>
    <dbReference type="NCBI Taxonomy" id="7048"/>
    <lineage>
        <taxon>Eukaryota</taxon>
        <taxon>Metazoa</taxon>
        <taxon>Ecdysozoa</taxon>
        <taxon>Arthropoda</taxon>
        <taxon>Hexapoda</taxon>
        <taxon>Insecta</taxon>
        <taxon>Pterygota</taxon>
        <taxon>Neoptera</taxon>
        <taxon>Endopterygota</taxon>
        <taxon>Coleoptera</taxon>
        <taxon>Polyphaga</taxon>
        <taxon>Cucujiformia</taxon>
        <taxon>Curculionidae</taxon>
        <taxon>Dryophthorinae</taxon>
        <taxon>Sitophilus</taxon>
    </lineage>
</organism>
<evidence type="ECO:0000313" key="13">
    <source>
        <dbReference type="Proteomes" id="UP000504635"/>
    </source>
</evidence>
<dbReference type="AlphaFoldDB" id="A0A6J2XI97"/>
<evidence type="ECO:0000256" key="12">
    <source>
        <dbReference type="SAM" id="SignalP"/>
    </source>
</evidence>
<keyword evidence="5 11" id="KW-0812">Transmembrane</keyword>
<dbReference type="GO" id="GO:0030139">
    <property type="term" value="C:endocytic vesicle"/>
    <property type="evidence" value="ECO:0007669"/>
    <property type="project" value="TreeGrafter"/>
</dbReference>
<keyword evidence="8 11" id="KW-1133">Transmembrane helix</keyword>
<dbReference type="RefSeq" id="XP_030751173.1">
    <property type="nucleotide sequence ID" value="XM_030895313.1"/>
</dbReference>
<dbReference type="GO" id="GO:0015031">
    <property type="term" value="P:protein transport"/>
    <property type="evidence" value="ECO:0007669"/>
    <property type="project" value="UniProtKB-KW"/>
</dbReference>
<evidence type="ECO:0000256" key="2">
    <source>
        <dbReference type="ARBA" id="ARBA00021200"/>
    </source>
</evidence>
<dbReference type="GO" id="GO:0016324">
    <property type="term" value="C:apical plasma membrane"/>
    <property type="evidence" value="ECO:0007669"/>
    <property type="project" value="TreeGrafter"/>
</dbReference>
<evidence type="ECO:0000256" key="1">
    <source>
        <dbReference type="ARBA" id="ARBA00004251"/>
    </source>
</evidence>
<proteinExistence type="predicted"/>
<dbReference type="OrthoDB" id="10067964at2759"/>
<dbReference type="PANTHER" id="PTHR14995">
    <property type="entry name" value="AMNIONLESS"/>
    <property type="match status" value="1"/>
</dbReference>
<feature type="transmembrane region" description="Helical" evidence="11">
    <location>
        <begin position="323"/>
        <end position="344"/>
    </location>
</feature>
<dbReference type="Pfam" id="PF14828">
    <property type="entry name" value="Amnionless"/>
    <property type="match status" value="1"/>
</dbReference>
<keyword evidence="13" id="KW-1185">Reference proteome</keyword>
<dbReference type="InParanoid" id="A0A6J2XI97"/>
<dbReference type="InterPro" id="IPR026112">
    <property type="entry name" value="AMN"/>
</dbReference>
<dbReference type="Proteomes" id="UP000504635">
    <property type="component" value="Unplaced"/>
</dbReference>
<evidence type="ECO:0000256" key="7">
    <source>
        <dbReference type="ARBA" id="ARBA00022927"/>
    </source>
</evidence>
<evidence type="ECO:0000256" key="5">
    <source>
        <dbReference type="ARBA" id="ARBA00022692"/>
    </source>
</evidence>
<evidence type="ECO:0000256" key="3">
    <source>
        <dbReference type="ARBA" id="ARBA00022448"/>
    </source>
</evidence>
<evidence type="ECO:0000256" key="9">
    <source>
        <dbReference type="ARBA" id="ARBA00023136"/>
    </source>
</evidence>
<evidence type="ECO:0000256" key="4">
    <source>
        <dbReference type="ARBA" id="ARBA00022475"/>
    </source>
</evidence>
<name>A0A6J2XI97_SITOR</name>
<sequence>MYFKTIILLLIIIENIQCSVKEWLPNTDISDQNNWLKKESGDKCKGLIFSDINEDQVFIEHLEVEQLVLPKYGKISFGEKGIIQFGKTDNPLNCVQLKPIITGYLMRPDLWKNLDNSTNSATPDVEQLPCWYDEVSFPHGINTSIFMDYETRAVYKNLFENIMLDKNGLGYFSKTTKILPKRQCEDPAGCVCHNEKHICDYLMASLPKPQCEHPIKVIGNCHKLTCGATILIKNILPSLTVNKIKEKLKNYQSDTHVSKVLSNDDEKIIQIVFAEKKFTGNSLIEAQDFYDSLLEETSLHKGEIELVLSGGSLYELDSQLSNLFSIFFGTMLGAVLVFGILCFVSSQRFRNLNLGNRFSIVTARPAFMSARYRNIEDDTRYNFDGQSVIGSVVSLSRSFDNPLYEDFPSTRSTSNETIATKIDDKEKDEEKQGNVQEVVAILEATPEQSSTNGKDELLLKDL</sequence>
<dbReference type="PANTHER" id="PTHR14995:SF2">
    <property type="entry name" value="PROTEIN AMNIONLESS"/>
    <property type="match status" value="1"/>
</dbReference>
<keyword evidence="9 11" id="KW-0472">Membrane</keyword>
<accession>A0A6J2XI97</accession>
<feature type="region of interest" description="Disordered" evidence="10">
    <location>
        <begin position="442"/>
        <end position="462"/>
    </location>
</feature>
<reference evidence="14" key="1">
    <citation type="submission" date="2025-08" db="UniProtKB">
        <authorList>
            <consortium name="RefSeq"/>
        </authorList>
    </citation>
    <scope>IDENTIFICATION</scope>
    <source>
        <tissue evidence="14">Gonads</tissue>
    </source>
</reference>
<evidence type="ECO:0000256" key="8">
    <source>
        <dbReference type="ARBA" id="ARBA00022989"/>
    </source>
</evidence>
<feature type="signal peptide" evidence="12">
    <location>
        <begin position="1"/>
        <end position="18"/>
    </location>
</feature>
<evidence type="ECO:0000256" key="10">
    <source>
        <dbReference type="SAM" id="MobiDB-lite"/>
    </source>
</evidence>
<keyword evidence="3" id="KW-0813">Transport</keyword>
<protein>
    <recommendedName>
        <fullName evidence="2">Protein amnionless</fullName>
    </recommendedName>
</protein>
<dbReference type="GeneID" id="115878729"/>
<comment type="subcellular location">
    <subcellularLocation>
        <location evidence="1">Cell membrane</location>
        <topology evidence="1">Single-pass type I membrane protein</topology>
    </subcellularLocation>
</comment>
<feature type="compositionally biased region" description="Basic and acidic residues" evidence="10">
    <location>
        <begin position="453"/>
        <end position="462"/>
    </location>
</feature>
<evidence type="ECO:0000256" key="6">
    <source>
        <dbReference type="ARBA" id="ARBA00022729"/>
    </source>
</evidence>
<feature type="chain" id="PRO_5026789731" description="Protein amnionless" evidence="12">
    <location>
        <begin position="19"/>
        <end position="462"/>
    </location>
</feature>